<evidence type="ECO:0000313" key="1">
    <source>
        <dbReference type="EMBL" id="SPC91291.1"/>
    </source>
</evidence>
<proteinExistence type="predicted"/>
<dbReference type="EMBL" id="OIVN01001216">
    <property type="protein sequence ID" value="SPC91291.1"/>
    <property type="molecule type" value="Genomic_DNA"/>
</dbReference>
<protein>
    <submittedName>
        <fullName evidence="1">Uncharacterized protein</fullName>
    </submittedName>
</protein>
<accession>A0A2N9FWH6</accession>
<dbReference type="AlphaFoldDB" id="A0A2N9FWH6"/>
<sequence length="137" mass="15450">MKLQERVKILIWRIGNDILPTKGNLATRAEMLNIVDCANNVKNIIDPPCDDCYELYLKVRFLECLESFDPKKDRNHKVIQTWSCPPIGMVKLNVDAATTDELAWLPVVARDESGNILKLWTKATSLSDPVVVDANAI</sequence>
<gene>
    <name evidence="1" type="ORF">FSB_LOCUS19173</name>
</gene>
<name>A0A2N9FWH6_FAGSY</name>
<organism evidence="1">
    <name type="scientific">Fagus sylvatica</name>
    <name type="common">Beechnut</name>
    <dbReference type="NCBI Taxonomy" id="28930"/>
    <lineage>
        <taxon>Eukaryota</taxon>
        <taxon>Viridiplantae</taxon>
        <taxon>Streptophyta</taxon>
        <taxon>Embryophyta</taxon>
        <taxon>Tracheophyta</taxon>
        <taxon>Spermatophyta</taxon>
        <taxon>Magnoliopsida</taxon>
        <taxon>eudicotyledons</taxon>
        <taxon>Gunneridae</taxon>
        <taxon>Pentapetalae</taxon>
        <taxon>rosids</taxon>
        <taxon>fabids</taxon>
        <taxon>Fagales</taxon>
        <taxon>Fagaceae</taxon>
        <taxon>Fagus</taxon>
    </lineage>
</organism>
<reference evidence="1" key="1">
    <citation type="submission" date="2018-02" db="EMBL/GenBank/DDBJ databases">
        <authorList>
            <person name="Cohen D.B."/>
            <person name="Kent A.D."/>
        </authorList>
    </citation>
    <scope>NUCLEOTIDE SEQUENCE</scope>
</reference>